<feature type="domain" description="Bacterioopsin transcriptional activator GAF and HTH associated" evidence="4">
    <location>
        <begin position="21"/>
        <end position="146"/>
    </location>
</feature>
<dbReference type="Pfam" id="PF04967">
    <property type="entry name" value="HTH_10"/>
    <property type="match status" value="1"/>
</dbReference>
<dbReference type="PANTHER" id="PTHR34236:SF1">
    <property type="entry name" value="DIMETHYL SULFOXIDE REDUCTASE TRANSCRIPTIONAL ACTIVATOR"/>
    <property type="match status" value="1"/>
</dbReference>
<evidence type="ECO:0000259" key="3">
    <source>
        <dbReference type="Pfam" id="PF04967"/>
    </source>
</evidence>
<dbReference type="Pfam" id="PF15915">
    <property type="entry name" value="BAT"/>
    <property type="match status" value="1"/>
</dbReference>
<reference evidence="5 6" key="1">
    <citation type="journal article" date="2019" name="Int. J. Syst. Evol. Microbiol.">
        <title>The Global Catalogue of Microorganisms (GCM) 10K type strain sequencing project: providing services to taxonomists for standard genome sequencing and annotation.</title>
        <authorList>
            <consortium name="The Broad Institute Genomics Platform"/>
            <consortium name="The Broad Institute Genome Sequencing Center for Infectious Disease"/>
            <person name="Wu L."/>
            <person name="Ma J."/>
        </authorList>
    </citation>
    <scope>NUCLEOTIDE SEQUENCE [LARGE SCALE GENOMIC DNA]</scope>
    <source>
        <strain evidence="5 6">WLHS5</strain>
    </source>
</reference>
<evidence type="ECO:0000313" key="6">
    <source>
        <dbReference type="Proteomes" id="UP001595898"/>
    </source>
</evidence>
<evidence type="ECO:0000313" key="5">
    <source>
        <dbReference type="EMBL" id="MFC4541159.1"/>
    </source>
</evidence>
<dbReference type="InterPro" id="IPR031803">
    <property type="entry name" value="BAT_GAF/HTH-assoc"/>
</dbReference>
<keyword evidence="1" id="KW-0805">Transcription regulation</keyword>
<organism evidence="5 6">
    <name type="scientific">Halosolutus amylolyticus</name>
    <dbReference type="NCBI Taxonomy" id="2932267"/>
    <lineage>
        <taxon>Archaea</taxon>
        <taxon>Methanobacteriati</taxon>
        <taxon>Methanobacteriota</taxon>
        <taxon>Stenosarchaea group</taxon>
        <taxon>Halobacteria</taxon>
        <taxon>Halobacteriales</taxon>
        <taxon>Natrialbaceae</taxon>
        <taxon>Halosolutus</taxon>
    </lineage>
</organism>
<accession>A0ABD5PKS1</accession>
<evidence type="ECO:0000259" key="4">
    <source>
        <dbReference type="Pfam" id="PF15915"/>
    </source>
</evidence>
<dbReference type="Proteomes" id="UP001595898">
    <property type="component" value="Unassembled WGS sequence"/>
</dbReference>
<dbReference type="AlphaFoldDB" id="A0ABD5PKS1"/>
<evidence type="ECO:0000256" key="1">
    <source>
        <dbReference type="ARBA" id="ARBA00023015"/>
    </source>
</evidence>
<dbReference type="RefSeq" id="WP_250139301.1">
    <property type="nucleotide sequence ID" value="NZ_JALIQP010000001.1"/>
</dbReference>
<dbReference type="EMBL" id="JBHSFA010000002">
    <property type="protein sequence ID" value="MFC4541159.1"/>
    <property type="molecule type" value="Genomic_DNA"/>
</dbReference>
<comment type="caution">
    <text evidence="5">The sequence shown here is derived from an EMBL/GenBank/DDBJ whole genome shotgun (WGS) entry which is preliminary data.</text>
</comment>
<feature type="domain" description="HTH bat-type" evidence="3">
    <location>
        <begin position="157"/>
        <end position="208"/>
    </location>
</feature>
<gene>
    <name evidence="5" type="ORF">ACFO5R_04355</name>
</gene>
<dbReference type="InterPro" id="IPR007050">
    <property type="entry name" value="HTH_bacterioopsin"/>
</dbReference>
<proteinExistence type="predicted"/>
<keyword evidence="2" id="KW-0804">Transcription</keyword>
<sequence length="220" mass="24660">MAFVAEVTVPPAAVSFGRVLDRHDDLTLELDRVVPTQHGRMPFVIVRADDRYDRIEGDIRADPTVRRLESIERFEDGRLYRIERNGTVGAFARAIVESGATVTSGVGAGEAWSFELRFRDQGRVEQFQARTRENDVDLELDRLRTTLEVDPASRYDLTEKQYETLVTAVESGFFETPRQATLAELGDELDVSKAAVTGRLRRGLTNLLSQTVVQCAERGA</sequence>
<name>A0ABD5PKS1_9EURY</name>
<keyword evidence="6" id="KW-1185">Reference proteome</keyword>
<dbReference type="PANTHER" id="PTHR34236">
    <property type="entry name" value="DIMETHYL SULFOXIDE REDUCTASE TRANSCRIPTIONAL ACTIVATOR"/>
    <property type="match status" value="1"/>
</dbReference>
<protein>
    <submittedName>
        <fullName evidence="5">Helix-turn-helix domain-containing protein</fullName>
    </submittedName>
</protein>
<evidence type="ECO:0000256" key="2">
    <source>
        <dbReference type="ARBA" id="ARBA00023163"/>
    </source>
</evidence>